<dbReference type="Gene3D" id="1.10.8.290">
    <property type="entry name" value="uncharacterized protein sp1917 domain"/>
    <property type="match status" value="1"/>
</dbReference>
<reference evidence="1 2" key="1">
    <citation type="journal article" date="2016" name="Genome Announc.">
        <title>Complete Genome Sequence of Aurantimicrobium minutum Type Strain KNCT, a Planktonic Ultramicrobacterium Isolated from River Water.</title>
        <authorList>
            <person name="Nakai R."/>
            <person name="Fujisawa T."/>
            <person name="Nakamura Y."/>
            <person name="Nishide H."/>
            <person name="Uchiyama I."/>
            <person name="Baba T."/>
            <person name="Toyoda A."/>
            <person name="Fujiyama A."/>
            <person name="Naganuma T."/>
            <person name="Niki H."/>
        </authorList>
    </citation>
    <scope>NUCLEOTIDE SEQUENCE [LARGE SCALE GENOMIC DNA]</scope>
    <source>
        <strain evidence="1 2">KNC</strain>
    </source>
</reference>
<gene>
    <name evidence="1" type="ORF">AUMI_16870</name>
</gene>
<dbReference type="Proteomes" id="UP000243847">
    <property type="component" value="Chromosome sequence1"/>
</dbReference>
<accession>A0A173LWJ5</accession>
<dbReference type="InterPro" id="IPR014580">
    <property type="entry name" value="UCP033199"/>
</dbReference>
<name>A0A173LWJ5_9MICO</name>
<sequence>MQRLFAMPFADLYPLYVTKVTKKNRTETELRSVISWLTGFDDREIDSCISSGQSLTEFFAGAHLNPQVVLITGSVCGVKVQEVANPLMRSIRYMDKLVDELAQGHDLSKILR</sequence>
<protein>
    <submittedName>
        <fullName evidence="1">Uncharacterized conserved protein</fullName>
    </submittedName>
</protein>
<dbReference type="EMBL" id="AP017457">
    <property type="protein sequence ID" value="BAU99229.1"/>
    <property type="molecule type" value="Genomic_DNA"/>
</dbReference>
<proteinExistence type="predicted"/>
<dbReference type="AlphaFoldDB" id="A0A173LWJ5"/>
<dbReference type="InterPro" id="IPR023204">
    <property type="entry name" value="SP1917_dom_sf"/>
</dbReference>
<evidence type="ECO:0000313" key="1">
    <source>
        <dbReference type="EMBL" id="BAU99229.1"/>
    </source>
</evidence>
<dbReference type="OrthoDB" id="3192540at2"/>
<dbReference type="Pfam" id="PF09966">
    <property type="entry name" value="DUF2200"/>
    <property type="match status" value="1"/>
</dbReference>
<dbReference type="KEGG" id="amin:AUMI_16870"/>
<evidence type="ECO:0000313" key="2">
    <source>
        <dbReference type="Proteomes" id="UP000243847"/>
    </source>
</evidence>
<organism evidence="1 2">
    <name type="scientific">Aurantimicrobium minutum</name>
    <dbReference type="NCBI Taxonomy" id="708131"/>
    <lineage>
        <taxon>Bacteria</taxon>
        <taxon>Bacillati</taxon>
        <taxon>Actinomycetota</taxon>
        <taxon>Actinomycetes</taxon>
        <taxon>Micrococcales</taxon>
        <taxon>Microbacteriaceae</taxon>
        <taxon>Aurantimicrobium</taxon>
    </lineage>
</organism>